<evidence type="ECO:0000313" key="11">
    <source>
        <dbReference type="Proteomes" id="UP001629113"/>
    </source>
</evidence>
<evidence type="ECO:0000256" key="9">
    <source>
        <dbReference type="SAM" id="MobiDB-lite"/>
    </source>
</evidence>
<dbReference type="PANTHER" id="PTHR45780">
    <property type="entry name" value="ETHANOLAMINE-PHOSPHATE CYTIDYLYLTRANSFERASE"/>
    <property type="match status" value="1"/>
</dbReference>
<evidence type="ECO:0000256" key="5">
    <source>
        <dbReference type="ARBA" id="ARBA00023098"/>
    </source>
</evidence>
<keyword evidence="2" id="KW-0444">Lipid biosynthesis</keyword>
<reference evidence="10 11" key="1">
    <citation type="submission" date="2024-06" db="EMBL/GenBank/DDBJ databases">
        <title>Complete genome of Phlyctema vagabunda strain 19-DSS-EL-015.</title>
        <authorList>
            <person name="Fiorenzani C."/>
        </authorList>
    </citation>
    <scope>NUCLEOTIDE SEQUENCE [LARGE SCALE GENOMIC DNA]</scope>
    <source>
        <strain evidence="10 11">19-DSS-EL-015</strain>
    </source>
</reference>
<keyword evidence="6" id="KW-0594">Phospholipid biosynthesis</keyword>
<evidence type="ECO:0000256" key="1">
    <source>
        <dbReference type="ARBA" id="ARBA00010101"/>
    </source>
</evidence>
<keyword evidence="5" id="KW-0443">Lipid metabolism</keyword>
<name>A0ABR4PM14_9HELO</name>
<gene>
    <name evidence="10" type="ORF">PVAG01_03621</name>
</gene>
<comment type="pathway">
    <text evidence="8">Phospholipid metabolism.</text>
</comment>
<evidence type="ECO:0000256" key="7">
    <source>
        <dbReference type="ARBA" id="ARBA00023264"/>
    </source>
</evidence>
<feature type="region of interest" description="Disordered" evidence="9">
    <location>
        <begin position="269"/>
        <end position="294"/>
    </location>
</feature>
<dbReference type="GO" id="GO:0016779">
    <property type="term" value="F:nucleotidyltransferase activity"/>
    <property type="evidence" value="ECO:0007669"/>
    <property type="project" value="UniProtKB-KW"/>
</dbReference>
<dbReference type="InterPro" id="IPR014729">
    <property type="entry name" value="Rossmann-like_a/b/a_fold"/>
</dbReference>
<comment type="similarity">
    <text evidence="1">Belongs to the cytidylyltransferase family.</text>
</comment>
<keyword evidence="11" id="KW-1185">Reference proteome</keyword>
<feature type="compositionally biased region" description="Basic and acidic residues" evidence="9">
    <location>
        <begin position="273"/>
        <end position="294"/>
    </location>
</feature>
<dbReference type="PANTHER" id="PTHR45780:SF2">
    <property type="entry name" value="ETHANOLAMINE-PHOSPHATE CYTIDYLYLTRANSFERASE"/>
    <property type="match status" value="1"/>
</dbReference>
<evidence type="ECO:0000256" key="8">
    <source>
        <dbReference type="ARBA" id="ARBA00025707"/>
    </source>
</evidence>
<comment type="caution">
    <text evidence="10">The sequence shown here is derived from an EMBL/GenBank/DDBJ whole genome shotgun (WGS) entry which is preliminary data.</text>
</comment>
<accession>A0ABR4PM14</accession>
<organism evidence="10 11">
    <name type="scientific">Phlyctema vagabunda</name>
    <dbReference type="NCBI Taxonomy" id="108571"/>
    <lineage>
        <taxon>Eukaryota</taxon>
        <taxon>Fungi</taxon>
        <taxon>Dikarya</taxon>
        <taxon>Ascomycota</taxon>
        <taxon>Pezizomycotina</taxon>
        <taxon>Leotiomycetes</taxon>
        <taxon>Helotiales</taxon>
        <taxon>Dermateaceae</taxon>
        <taxon>Phlyctema</taxon>
    </lineage>
</organism>
<dbReference type="Gene3D" id="3.40.50.620">
    <property type="entry name" value="HUPs"/>
    <property type="match status" value="1"/>
</dbReference>
<keyword evidence="4 10" id="KW-0548">Nucleotidyltransferase</keyword>
<sequence>MLLCTRTHFIRSLSKLLAGEEGFGTPEECKEEGKAMTERMQMYATDKTGLNPGSSVWFWTASIEAREDDTAEEKGVFSSLCQGTQPKPGQRVVYVDGGFDLFSSGHIEFLRQVLKAEEKLGEQEGWYSDQAVQERIGKGEDYGPAFVVAGVHDDEVINRWKGVNYPIMNIYERGLCVLQCKYVDSVIFGAPFTPTKAYLSSTPWGTPDAVYHGPTSFMPLTYDPYTAPKEMGIYKEIGKHEFATVNAGQIVQRIMRSRDMYEERQRVKGVKGIGEEAQRTREKLEEEQRVKESR</sequence>
<protein>
    <submittedName>
        <fullName evidence="10">Ethanolamine-phosphate cytidylyltransferase</fullName>
    </submittedName>
</protein>
<evidence type="ECO:0000256" key="4">
    <source>
        <dbReference type="ARBA" id="ARBA00022695"/>
    </source>
</evidence>
<dbReference type="SUPFAM" id="SSF52374">
    <property type="entry name" value="Nucleotidylyl transferase"/>
    <property type="match status" value="1"/>
</dbReference>
<proteinExistence type="inferred from homology"/>
<keyword evidence="3" id="KW-0808">Transferase</keyword>
<dbReference type="EMBL" id="JBFCZG010000003">
    <property type="protein sequence ID" value="KAL3424340.1"/>
    <property type="molecule type" value="Genomic_DNA"/>
</dbReference>
<dbReference type="Proteomes" id="UP001629113">
    <property type="component" value="Unassembled WGS sequence"/>
</dbReference>
<evidence type="ECO:0000256" key="6">
    <source>
        <dbReference type="ARBA" id="ARBA00023209"/>
    </source>
</evidence>
<keyword evidence="7" id="KW-1208">Phospholipid metabolism</keyword>
<evidence type="ECO:0000313" key="10">
    <source>
        <dbReference type="EMBL" id="KAL3424340.1"/>
    </source>
</evidence>
<evidence type="ECO:0000256" key="2">
    <source>
        <dbReference type="ARBA" id="ARBA00022516"/>
    </source>
</evidence>
<evidence type="ECO:0000256" key="3">
    <source>
        <dbReference type="ARBA" id="ARBA00022679"/>
    </source>
</evidence>
<dbReference type="InterPro" id="IPR044608">
    <property type="entry name" value="Ect1/PCYT2"/>
</dbReference>